<sequence length="183" mass="19351">MARVSKIAMPLTTSTVTLPSKVIFWSVAPVSVALTCHGPSGVTRSSTTVSFLSRNLTRTSVGNVAPSCCCVFFHSATICVGLRSSSLLSVLLAAVSRSHSMHCRLQGALEQTLSHLSFPPQGHLQVPLFGIHPSVSPTHFLECCGPVCCWSSQSPASGLESGSLPEETCCNSDTRLLVDYATE</sequence>
<evidence type="ECO:0000313" key="1">
    <source>
        <dbReference type="EMBL" id="KAK2171029.1"/>
    </source>
</evidence>
<name>A0AAD9KH00_RIDPI</name>
<comment type="caution">
    <text evidence="1">The sequence shown here is derived from an EMBL/GenBank/DDBJ whole genome shotgun (WGS) entry which is preliminary data.</text>
</comment>
<evidence type="ECO:0000313" key="2">
    <source>
        <dbReference type="Proteomes" id="UP001209878"/>
    </source>
</evidence>
<dbReference type="Proteomes" id="UP001209878">
    <property type="component" value="Unassembled WGS sequence"/>
</dbReference>
<reference evidence="1" key="1">
    <citation type="journal article" date="2023" name="Mol. Biol. Evol.">
        <title>Third-Generation Sequencing Reveals the Adaptive Role of the Epigenome in Three Deep-Sea Polychaetes.</title>
        <authorList>
            <person name="Perez M."/>
            <person name="Aroh O."/>
            <person name="Sun Y."/>
            <person name="Lan Y."/>
            <person name="Juniper S.K."/>
            <person name="Young C.R."/>
            <person name="Angers B."/>
            <person name="Qian P.Y."/>
        </authorList>
    </citation>
    <scope>NUCLEOTIDE SEQUENCE</scope>
    <source>
        <strain evidence="1">R07B-5</strain>
    </source>
</reference>
<proteinExistence type="predicted"/>
<keyword evidence="2" id="KW-1185">Reference proteome</keyword>
<gene>
    <name evidence="1" type="ORF">NP493_1110g00016</name>
</gene>
<accession>A0AAD9KH00</accession>
<organism evidence="1 2">
    <name type="scientific">Ridgeia piscesae</name>
    <name type="common">Tubeworm</name>
    <dbReference type="NCBI Taxonomy" id="27915"/>
    <lineage>
        <taxon>Eukaryota</taxon>
        <taxon>Metazoa</taxon>
        <taxon>Spiralia</taxon>
        <taxon>Lophotrochozoa</taxon>
        <taxon>Annelida</taxon>
        <taxon>Polychaeta</taxon>
        <taxon>Sedentaria</taxon>
        <taxon>Canalipalpata</taxon>
        <taxon>Sabellida</taxon>
        <taxon>Siboglinidae</taxon>
        <taxon>Ridgeia</taxon>
    </lineage>
</organism>
<dbReference type="EMBL" id="JAODUO010001112">
    <property type="protein sequence ID" value="KAK2171029.1"/>
    <property type="molecule type" value="Genomic_DNA"/>
</dbReference>
<dbReference type="AlphaFoldDB" id="A0AAD9KH00"/>
<protein>
    <submittedName>
        <fullName evidence="1">Uncharacterized protein</fullName>
    </submittedName>
</protein>